<dbReference type="Gene3D" id="2.40.50.140">
    <property type="entry name" value="Nucleic acid-binding proteins"/>
    <property type="match status" value="1"/>
</dbReference>
<dbReference type="Pfam" id="PF04675">
    <property type="entry name" value="DNA_ligase_A_N"/>
    <property type="match status" value="1"/>
</dbReference>
<dbReference type="PROSITE" id="PS50160">
    <property type="entry name" value="DNA_LIGASE_A3"/>
    <property type="match status" value="1"/>
</dbReference>
<evidence type="ECO:0000256" key="8">
    <source>
        <dbReference type="ARBA" id="ARBA00022842"/>
    </source>
</evidence>
<keyword evidence="5 13" id="KW-0547">Nucleotide-binding</keyword>
<reference evidence="18 19" key="1">
    <citation type="submission" date="2020-02" db="EMBL/GenBank/DDBJ databases">
        <title>Whole genome shotgun sequence of Streptomyces diastaticus subsp. diastaticus NBRC 13412.</title>
        <authorList>
            <person name="Ichikawa N."/>
            <person name="Komaki H."/>
            <person name="Tamura T."/>
        </authorList>
    </citation>
    <scope>NUCLEOTIDE SEQUENCE [LARGE SCALE GENOMIC DNA]</scope>
    <source>
        <strain evidence="18 19">NBRC 13412</strain>
    </source>
</reference>
<evidence type="ECO:0000313" key="19">
    <source>
        <dbReference type="Proteomes" id="UP000472710"/>
    </source>
</evidence>
<dbReference type="Pfam" id="PF01068">
    <property type="entry name" value="DNA_ligase_A_M"/>
    <property type="match status" value="1"/>
</dbReference>
<evidence type="ECO:0000256" key="5">
    <source>
        <dbReference type="ARBA" id="ARBA00022741"/>
    </source>
</evidence>
<feature type="binding site" evidence="13">
    <location>
        <position position="351"/>
    </location>
    <ligand>
        <name>ATP</name>
        <dbReference type="ChEBI" id="CHEBI:30616"/>
    </ligand>
</feature>
<feature type="compositionally biased region" description="Gly residues" evidence="16">
    <location>
        <begin position="87"/>
        <end position="99"/>
    </location>
</feature>
<feature type="binding site" evidence="13">
    <location>
        <position position="380"/>
    </location>
    <ligand>
        <name>ATP</name>
        <dbReference type="ChEBI" id="CHEBI:30616"/>
    </ligand>
</feature>
<name>A0ABQ1CRZ8_STRDI</name>
<dbReference type="PANTHER" id="PTHR45674:SF13">
    <property type="entry name" value="DNA LIGASE-RELATED"/>
    <property type="match status" value="1"/>
</dbReference>
<protein>
    <recommendedName>
        <fullName evidence="13">Probable DNA ligase</fullName>
        <ecNumber evidence="13">6.5.1.1</ecNumber>
    </recommendedName>
    <alternativeName>
        <fullName evidence="13">Polydeoxyribonucleotide synthase [ATP]</fullName>
    </alternativeName>
</protein>
<gene>
    <name evidence="13 18" type="primary">lig</name>
    <name evidence="18" type="ORF">Sdia_38630</name>
</gene>
<keyword evidence="2 13" id="KW-0132">Cell division</keyword>
<evidence type="ECO:0000256" key="3">
    <source>
        <dbReference type="ARBA" id="ARBA00022705"/>
    </source>
</evidence>
<dbReference type="InterPro" id="IPR016059">
    <property type="entry name" value="DNA_ligase_ATP-dep_CS"/>
</dbReference>
<dbReference type="InterPro" id="IPR022865">
    <property type="entry name" value="DNA_ligae_ATP-dep_bac/arc"/>
</dbReference>
<evidence type="ECO:0000256" key="7">
    <source>
        <dbReference type="ARBA" id="ARBA00022840"/>
    </source>
</evidence>
<dbReference type="NCBIfam" id="NF002868">
    <property type="entry name" value="PRK03180.1"/>
    <property type="match status" value="1"/>
</dbReference>
<evidence type="ECO:0000256" key="15">
    <source>
        <dbReference type="RuleBase" id="RU004196"/>
    </source>
</evidence>
<dbReference type="HAMAP" id="MF_00407">
    <property type="entry name" value="DNA_ligase"/>
    <property type="match status" value="1"/>
</dbReference>
<evidence type="ECO:0000256" key="2">
    <source>
        <dbReference type="ARBA" id="ARBA00022618"/>
    </source>
</evidence>
<evidence type="ECO:0000256" key="11">
    <source>
        <dbReference type="ARBA" id="ARBA00023306"/>
    </source>
</evidence>
<feature type="active site" description="N6-AMP-lysine intermediate" evidence="13">
    <location>
        <position position="331"/>
    </location>
</feature>
<organism evidence="18 19">
    <name type="scientific">Streptomyces diastaticus subsp. diastaticus</name>
    <dbReference type="NCBI Taxonomy" id="68040"/>
    <lineage>
        <taxon>Bacteria</taxon>
        <taxon>Bacillati</taxon>
        <taxon>Actinomycetota</taxon>
        <taxon>Actinomycetes</taxon>
        <taxon>Kitasatosporales</taxon>
        <taxon>Streptomycetaceae</taxon>
        <taxon>Streptomyces</taxon>
        <taxon>Streptomyces diastaticus group</taxon>
    </lineage>
</organism>
<keyword evidence="3 13" id="KW-0235">DNA replication</keyword>
<feature type="compositionally biased region" description="Low complexity" evidence="16">
    <location>
        <begin position="73"/>
        <end position="86"/>
    </location>
</feature>
<evidence type="ECO:0000256" key="16">
    <source>
        <dbReference type="SAM" id="MobiDB-lite"/>
    </source>
</evidence>
<keyword evidence="8 13" id="KW-0460">Magnesium</keyword>
<dbReference type="EC" id="6.5.1.1" evidence="13"/>
<comment type="caution">
    <text evidence="18">The sequence shown here is derived from an EMBL/GenBank/DDBJ whole genome shotgun (WGS) entry which is preliminary data.</text>
</comment>
<evidence type="ECO:0000259" key="17">
    <source>
        <dbReference type="PROSITE" id="PS50160"/>
    </source>
</evidence>
<dbReference type="InterPro" id="IPR000977">
    <property type="entry name" value="DNA_ligase_ATP-dep"/>
</dbReference>
<evidence type="ECO:0000256" key="14">
    <source>
        <dbReference type="RuleBase" id="RU000617"/>
    </source>
</evidence>
<keyword evidence="7 13" id="KW-0067">ATP-binding</keyword>
<dbReference type="CDD" id="cd07901">
    <property type="entry name" value="Adenylation_DNA_ligase_Arch_LigB"/>
    <property type="match status" value="1"/>
</dbReference>
<dbReference type="InterPro" id="IPR012340">
    <property type="entry name" value="NA-bd_OB-fold"/>
</dbReference>
<feature type="domain" description="ATP-dependent DNA ligase family profile" evidence="17">
    <location>
        <begin position="408"/>
        <end position="538"/>
    </location>
</feature>
<dbReference type="Proteomes" id="UP000472710">
    <property type="component" value="Unassembled WGS sequence"/>
</dbReference>
<sequence length="636" mass="66745">MAEVVRPGVEGATPGRAGRWVCAEAGVDRLLPGGGVDTRRARHRSVDVEDIRVRLARGWQNGGLGHHGSSTSRGPEGSASPAAGGRATRGGAGRHGGGAVRVSGRRGTRVRAGQRGPTMGGMVLEELAEVSAQVAAVSSRSRKTELLAELFARTEPAELPVVIAYLSGRLPQGRLGVGWRVLRDPVAPARQASLTVGQVDAAFTEVAAVRGAGAQAERRRLVEGLWGAATEAEQRFLYGLVTGEVRQGALDAVAVEAVARASGVPVAGVRRAVMLSGSLEEVAAAVLADGEAALARFGLVVGRPVQPMLASASGSVAEAVAALGPCAVEEKLDGIRVQVHRDGERVSVYTRTLDDITVRLPEVVELARSLPAERFVLDGEVLALDEEGRPRSFQETAGRVGSRLDVGTAAEALPVSVVFFDVLAARGRELLDLDYAERSGALATLVPEAARVRRAVVADPGADGAVEGAEAFLVEALARGHEGVVVKGLDSVYAAGRRGAAWRKVKPVRTADLVVLAAEWGHGRRAGKLSNLHLGAREADGSLVMLGKTFKGMTDEVLAWQTERLRQLAVSDDGHVVEVRPELVVEVAFDGLQRSSRYAAGVTLRFARLVRYREDKPVAEADSVSSVRAAAGWESG</sequence>
<dbReference type="GO" id="GO:0016874">
    <property type="term" value="F:ligase activity"/>
    <property type="evidence" value="ECO:0007669"/>
    <property type="project" value="UniProtKB-KW"/>
</dbReference>
<comment type="function">
    <text evidence="13">DNA ligase that seals nicks in double-stranded DNA during DNA replication, DNA recombination and DNA repair.</text>
</comment>
<dbReference type="SUPFAM" id="SSF50249">
    <property type="entry name" value="Nucleic acid-binding proteins"/>
    <property type="match status" value="1"/>
</dbReference>
<evidence type="ECO:0000256" key="1">
    <source>
        <dbReference type="ARBA" id="ARBA00022598"/>
    </source>
</evidence>
<dbReference type="InterPro" id="IPR012308">
    <property type="entry name" value="DNA_ligase_ATP-dep_N"/>
</dbReference>
<evidence type="ECO:0000256" key="6">
    <source>
        <dbReference type="ARBA" id="ARBA00022763"/>
    </source>
</evidence>
<evidence type="ECO:0000256" key="10">
    <source>
        <dbReference type="ARBA" id="ARBA00023204"/>
    </source>
</evidence>
<comment type="cofactor">
    <cofactor evidence="13">
        <name>Mg(2+)</name>
        <dbReference type="ChEBI" id="CHEBI:18420"/>
    </cofactor>
</comment>
<feature type="binding site" evidence="13">
    <location>
        <position position="329"/>
    </location>
    <ligand>
        <name>ATP</name>
        <dbReference type="ChEBI" id="CHEBI:30616"/>
    </ligand>
</feature>
<feature type="binding site" evidence="13">
    <location>
        <position position="504"/>
    </location>
    <ligand>
        <name>ATP</name>
        <dbReference type="ChEBI" id="CHEBI:30616"/>
    </ligand>
</feature>
<dbReference type="PROSITE" id="PS00697">
    <property type="entry name" value="DNA_LIGASE_A1"/>
    <property type="match status" value="1"/>
</dbReference>
<feature type="region of interest" description="Disordered" evidence="16">
    <location>
        <begin position="60"/>
        <end position="118"/>
    </location>
</feature>
<keyword evidence="11 13" id="KW-0131">Cell cycle</keyword>
<evidence type="ECO:0000256" key="4">
    <source>
        <dbReference type="ARBA" id="ARBA00022723"/>
    </source>
</evidence>
<dbReference type="InterPro" id="IPR012309">
    <property type="entry name" value="DNA_ligase_ATP-dep_C"/>
</dbReference>
<comment type="catalytic activity">
    <reaction evidence="12 13 14">
        <text>ATP + (deoxyribonucleotide)n-3'-hydroxyl + 5'-phospho-(deoxyribonucleotide)m = (deoxyribonucleotide)n+m + AMP + diphosphate.</text>
        <dbReference type="EC" id="6.5.1.1"/>
    </reaction>
</comment>
<proteinExistence type="inferred from homology"/>
<keyword evidence="9 13" id="KW-0233">DNA recombination</keyword>
<keyword evidence="10 13" id="KW-0234">DNA repair</keyword>
<dbReference type="InterPro" id="IPR012310">
    <property type="entry name" value="DNA_ligase_ATP-dep_cent"/>
</dbReference>
<keyword evidence="4 13" id="KW-0479">Metal-binding</keyword>
<keyword evidence="1 13" id="KW-0436">Ligase</keyword>
<dbReference type="PANTHER" id="PTHR45674">
    <property type="entry name" value="DNA LIGASE 1/3 FAMILY MEMBER"/>
    <property type="match status" value="1"/>
</dbReference>
<evidence type="ECO:0000256" key="13">
    <source>
        <dbReference type="HAMAP-Rule" id="MF_00407"/>
    </source>
</evidence>
<feature type="binding site" evidence="13">
    <location>
        <position position="498"/>
    </location>
    <ligand>
        <name>ATP</name>
        <dbReference type="ChEBI" id="CHEBI:30616"/>
    </ligand>
</feature>
<comment type="similarity">
    <text evidence="13 15">Belongs to the ATP-dependent DNA ligase family.</text>
</comment>
<evidence type="ECO:0000256" key="9">
    <source>
        <dbReference type="ARBA" id="ARBA00023172"/>
    </source>
</evidence>
<dbReference type="InterPro" id="IPR050191">
    <property type="entry name" value="ATP-dep_DNA_ligase"/>
</dbReference>
<dbReference type="NCBIfam" id="TIGR00574">
    <property type="entry name" value="dnl1"/>
    <property type="match status" value="1"/>
</dbReference>
<dbReference type="SUPFAM" id="SSF56091">
    <property type="entry name" value="DNA ligase/mRNA capping enzyme, catalytic domain"/>
    <property type="match status" value="1"/>
</dbReference>
<feature type="binding site" evidence="13">
    <location>
        <position position="336"/>
    </location>
    <ligand>
        <name>ATP</name>
        <dbReference type="ChEBI" id="CHEBI:30616"/>
    </ligand>
</feature>
<dbReference type="SUPFAM" id="SSF117018">
    <property type="entry name" value="ATP-dependent DNA ligase DNA-binding domain"/>
    <property type="match status" value="1"/>
</dbReference>
<dbReference type="InterPro" id="IPR036599">
    <property type="entry name" value="DNA_ligase_N_sf"/>
</dbReference>
<feature type="binding site" evidence="13">
    <location>
        <position position="420"/>
    </location>
    <ligand>
        <name>ATP</name>
        <dbReference type="ChEBI" id="CHEBI:30616"/>
    </ligand>
</feature>
<keyword evidence="6 13" id="KW-0227">DNA damage</keyword>
<evidence type="ECO:0000256" key="12">
    <source>
        <dbReference type="ARBA" id="ARBA00034003"/>
    </source>
</evidence>
<dbReference type="Pfam" id="PF04679">
    <property type="entry name" value="DNA_ligase_A_C"/>
    <property type="match status" value="1"/>
</dbReference>
<accession>A0ABQ1CRZ8</accession>
<dbReference type="Gene3D" id="3.30.470.30">
    <property type="entry name" value="DNA ligase/mRNA capping enzyme"/>
    <property type="match status" value="1"/>
</dbReference>
<dbReference type="EMBL" id="BLLN01000005">
    <property type="protein sequence ID" value="GFH73095.1"/>
    <property type="molecule type" value="Genomic_DNA"/>
</dbReference>
<keyword evidence="19" id="KW-1185">Reference proteome</keyword>
<evidence type="ECO:0000313" key="18">
    <source>
        <dbReference type="EMBL" id="GFH73095.1"/>
    </source>
</evidence>
<dbReference type="Gene3D" id="1.10.3260.10">
    <property type="entry name" value="DNA ligase, ATP-dependent, N-terminal domain"/>
    <property type="match status" value="1"/>
</dbReference>